<dbReference type="AlphaFoldDB" id="A0AAD7ID24"/>
<feature type="compositionally biased region" description="Basic residues" evidence="1">
    <location>
        <begin position="185"/>
        <end position="200"/>
    </location>
</feature>
<feature type="region of interest" description="Disordered" evidence="1">
    <location>
        <begin position="52"/>
        <end position="92"/>
    </location>
</feature>
<keyword evidence="3" id="KW-1185">Reference proteome</keyword>
<feature type="region of interest" description="Disordered" evidence="1">
    <location>
        <begin position="140"/>
        <end position="220"/>
    </location>
</feature>
<reference evidence="2" key="1">
    <citation type="submission" date="2023-03" db="EMBL/GenBank/DDBJ databases">
        <title>Massive genome expansion in bonnet fungi (Mycena s.s.) driven by repeated elements and novel gene families across ecological guilds.</title>
        <authorList>
            <consortium name="Lawrence Berkeley National Laboratory"/>
            <person name="Harder C.B."/>
            <person name="Miyauchi S."/>
            <person name="Viragh M."/>
            <person name="Kuo A."/>
            <person name="Thoen E."/>
            <person name="Andreopoulos B."/>
            <person name="Lu D."/>
            <person name="Skrede I."/>
            <person name="Drula E."/>
            <person name="Henrissat B."/>
            <person name="Morin E."/>
            <person name="Kohler A."/>
            <person name="Barry K."/>
            <person name="LaButti K."/>
            <person name="Morin E."/>
            <person name="Salamov A."/>
            <person name="Lipzen A."/>
            <person name="Mereny Z."/>
            <person name="Hegedus B."/>
            <person name="Baldrian P."/>
            <person name="Stursova M."/>
            <person name="Weitz H."/>
            <person name="Taylor A."/>
            <person name="Grigoriev I.V."/>
            <person name="Nagy L.G."/>
            <person name="Martin F."/>
            <person name="Kauserud H."/>
        </authorList>
    </citation>
    <scope>NUCLEOTIDE SEQUENCE</scope>
    <source>
        <strain evidence="2">CBHHK182m</strain>
    </source>
</reference>
<evidence type="ECO:0000313" key="2">
    <source>
        <dbReference type="EMBL" id="KAJ7740357.1"/>
    </source>
</evidence>
<proteinExistence type="predicted"/>
<sequence length="313" mass="32499">MQGLSGGAPAAAVTHEEDDHSPPLDVPRLTQIVWGGRGRAAGRCGKASSKCACSTAQAPQRRRRARRTSTHPPSTSLVQLGSYGVGAGGRSGKARECGAMKMRMQRRPAAPAAPAHGEDVHLPPLDVIVVLGSHGVAAAGRREGREKAGHQNAHAAPPSPPTAAARDEDDHPPPPDVLPPARITWGRRGRAAGRGAKRRPAAAARDSDDHPPPPNVPLPGRIVWGGRGGAAGRGGAGQRAIKMRMQRRPACQRRRRAIATTTHLLSTCPFQVGSRGVAAVGRREGAGRDGAPSKCALSAAQPTNGGGAHRKRH</sequence>
<gene>
    <name evidence="2" type="ORF">B0H16DRAFT_1729057</name>
</gene>
<comment type="caution">
    <text evidence="2">The sequence shown here is derived from an EMBL/GenBank/DDBJ whole genome shotgun (WGS) entry which is preliminary data.</text>
</comment>
<evidence type="ECO:0000313" key="3">
    <source>
        <dbReference type="Proteomes" id="UP001215598"/>
    </source>
</evidence>
<organism evidence="2 3">
    <name type="scientific">Mycena metata</name>
    <dbReference type="NCBI Taxonomy" id="1033252"/>
    <lineage>
        <taxon>Eukaryota</taxon>
        <taxon>Fungi</taxon>
        <taxon>Dikarya</taxon>
        <taxon>Basidiomycota</taxon>
        <taxon>Agaricomycotina</taxon>
        <taxon>Agaricomycetes</taxon>
        <taxon>Agaricomycetidae</taxon>
        <taxon>Agaricales</taxon>
        <taxon>Marasmiineae</taxon>
        <taxon>Mycenaceae</taxon>
        <taxon>Mycena</taxon>
    </lineage>
</organism>
<feature type="region of interest" description="Disordered" evidence="1">
    <location>
        <begin position="283"/>
        <end position="313"/>
    </location>
</feature>
<evidence type="ECO:0000256" key="1">
    <source>
        <dbReference type="SAM" id="MobiDB-lite"/>
    </source>
</evidence>
<feature type="compositionally biased region" description="Basic residues" evidence="1">
    <location>
        <begin position="60"/>
        <end position="69"/>
    </location>
</feature>
<feature type="region of interest" description="Disordered" evidence="1">
    <location>
        <begin position="1"/>
        <end position="27"/>
    </location>
</feature>
<name>A0AAD7ID24_9AGAR</name>
<accession>A0AAD7ID24</accession>
<dbReference type="EMBL" id="JARKIB010000103">
    <property type="protein sequence ID" value="KAJ7740357.1"/>
    <property type="molecule type" value="Genomic_DNA"/>
</dbReference>
<feature type="compositionally biased region" description="Basic and acidic residues" evidence="1">
    <location>
        <begin position="140"/>
        <end position="149"/>
    </location>
</feature>
<protein>
    <submittedName>
        <fullName evidence="2">Uncharacterized protein</fullName>
    </submittedName>
</protein>
<dbReference type="Proteomes" id="UP001215598">
    <property type="component" value="Unassembled WGS sequence"/>
</dbReference>